<gene>
    <name evidence="3" type="ORF">QO018_000623</name>
</gene>
<feature type="coiled-coil region" evidence="1">
    <location>
        <begin position="496"/>
        <end position="523"/>
    </location>
</feature>
<dbReference type="RefSeq" id="WP_209978685.1">
    <property type="nucleotide sequence ID" value="NZ_JAGINO010000002.1"/>
</dbReference>
<keyword evidence="1" id="KW-0175">Coiled coil</keyword>
<proteinExistence type="predicted"/>
<comment type="caution">
    <text evidence="3">The sequence shown here is derived from an EMBL/GenBank/DDBJ whole genome shotgun (WGS) entry which is preliminary data.</text>
</comment>
<dbReference type="EMBL" id="JAUSVU010000002">
    <property type="protein sequence ID" value="MDQ0531787.1"/>
    <property type="molecule type" value="Genomic_DNA"/>
</dbReference>
<dbReference type="Proteomes" id="UP001244552">
    <property type="component" value="Unassembled WGS sequence"/>
</dbReference>
<protein>
    <recommendedName>
        <fullName evidence="2">Bacteriophage tail tape measure N-terminal domain-containing protein</fullName>
    </recommendedName>
</protein>
<evidence type="ECO:0000313" key="4">
    <source>
        <dbReference type="Proteomes" id="UP001244552"/>
    </source>
</evidence>
<reference evidence="3 4" key="1">
    <citation type="submission" date="2023-07" db="EMBL/GenBank/DDBJ databases">
        <title>Genomic Encyclopedia of Type Strains, Phase IV (KMG-IV): sequencing the most valuable type-strain genomes for metagenomic binning, comparative biology and taxonomic classification.</title>
        <authorList>
            <person name="Goeker M."/>
        </authorList>
    </citation>
    <scope>NUCLEOTIDE SEQUENCE [LARGE SCALE GENOMIC DNA]</scope>
    <source>
        <strain evidence="3 4">DSM 19922</strain>
    </source>
</reference>
<keyword evidence="4" id="KW-1185">Reference proteome</keyword>
<evidence type="ECO:0000313" key="3">
    <source>
        <dbReference type="EMBL" id="MDQ0531787.1"/>
    </source>
</evidence>
<name>A0ABU0MEE6_9PROT</name>
<evidence type="ECO:0000259" key="2">
    <source>
        <dbReference type="Pfam" id="PF06791"/>
    </source>
</evidence>
<accession>A0ABU0MEE6</accession>
<dbReference type="Pfam" id="PF06791">
    <property type="entry name" value="TMP_2"/>
    <property type="match status" value="1"/>
</dbReference>
<sequence>MAAQKKVSVRIGVEADNLDAVRKKLEDLGVTIRGVVNDNAPVDRLRRSFEALEGRLDPVSRATRKLADDEKLLKRAVDEMGVSRERANALLKAARDAYDPAAIAARKEADALRALVDSLDKTAAAERKVTDGQALLDKALSGGVQGVTLSEAQHRNLSKALREQHGLLEQSTGKTKLAAHEMANLSYQIQDVFVSLAGGQNPLIVLIQQGPQATSAVGGVSRAMALMLSPIGLTIAAGATLAAGLALVTSRAVGIEGQLRSLSVTTKAYGTEAQSTAAQLRDLAKSMYADGAGKDESDAAVKVISSTRGLSATMGREIAGIGNDMAAGMGKPVDEMVKQLGSLATEGYPAIKKLQDEIGFLTSDELKAVRAMAEHGQQAQALGIALEALHRRFDGLRQQSMSPAEQAFRDLGIGWNAFMDAVAQSRPVMEMITGVSGAVTRMAAAVTSTPKEQVADIETRIAAVKKSIATRDAAKGDGETYLNLSLKSLLFGTTDGSDLDKQLADLEQQLKAAQGRLVTELSKAPVRVAGTSAGAASAGGKQDEKAVQYVDEQTAAYERLAKAMGGSQAARTLEMASMRAEDEIREKKLSGQDAEDIRILRRKEALLQLSTAYGDELHSMSLATQGNILLAAAYGQGEAAALRQKAANDAQAAAAGNAAVSVAELTRQNLLNAASSTAADAAKAVADLTEQAEAQEKVADAAKLGAAAQAEAERQAQVAAQTSGILAAAQVAEEEGAAELAKTLRGLAGAYDDVSKRGVQAQRRTQGEESLRNARQSLDYARQELALMGQAEPVRTRTLRSLQIQQQAQDMAKSATSDQIAEWVKLQEQIADTQAWTQYANDVQATSKEIASSISENVYDGFTDPDKAVSVVDFFKSIFKRIAVAALEANIVLPIVTQVVGSVPSLFGIQTPTGASGAAAQVSGSGSMFSNASTLISAGRSGLSLFSGGAGLSATQAAGSFATSSMGQALGLSQSAAGLVPEAAASDMMLTSSGNALVSGAGTIGAAMPYGVIGGIGGSLIGNATGSKAAGALSGAALGAGSAGIGAGIWGLSAVGGPWGIAAAAIISGIMAALGTQKPSVGPNTSGNVTLDGKGGFRTDAALADNGADAAQMQQVTDAVATAMNAVVVGIGGRVTGGDGLNTGLLQYFAKDDKWYVTPQVGDNAGQRAEFGSQDEAIQYYMRESLKGLIGTGQLTGANDDVKTALGTSKATTAEDLASDLGFAATFRDQFDALNASMDPVSNQIKTFTEQAKELGEQVKTNITDWRDKASELGLATNEELTAAARKGIEAMMGIGKVAEPLRGVAAVTKQAEIEFEAFRPALEALGYTAADVTDMAVRYTQKAVDAYNKTIGLVQQQGAASIEQLVDPLYKMDAIDRLSSLGLDETSGVILDLARSITGVEDAARKGTLTIDDVRGAYVDVADAYVQGYLTADQLTTAVGYLTQAWADNTTVTESVTKSLSDFRSSLSSVLSSALSTAQAAATQWSGLVDKIKSSRLSLALGEYSALDPGQQLAVAQQNWVDTLTKAQAGDIAAVEALADAGEAFLKADRTVNASANPEVYYKVQAGLSSVETVAQRQLSAAQRQVNYLSSIDSSLKSLDATAARESKLSSLLASGRSWGAPESVATNLQIAMETDFAGNFGTGDLNGRSDAWIFSQPESVKEKVRQIMRANGQAWRINFETGGIVGGYEGGGLVGNGVWGRDSVLARYARGGMIALAGGEGVLTAPATAAIGADVVDYINRNHALPSNDRFPPSNVVSLRPPPRVFGGGPDSTAAAFDRLAAKIDRLAAAVELADSRAGGQRAAIGADLKAELESVRDDLAELPRRIAGAMPK</sequence>
<feature type="domain" description="Bacteriophage tail tape measure N-terminal" evidence="2">
    <location>
        <begin position="174"/>
        <end position="369"/>
    </location>
</feature>
<evidence type="ECO:0000256" key="1">
    <source>
        <dbReference type="SAM" id="Coils"/>
    </source>
</evidence>
<organism evidence="3 4">
    <name type="scientific">Azospirillum picis</name>
    <dbReference type="NCBI Taxonomy" id="488438"/>
    <lineage>
        <taxon>Bacteria</taxon>
        <taxon>Pseudomonadati</taxon>
        <taxon>Pseudomonadota</taxon>
        <taxon>Alphaproteobacteria</taxon>
        <taxon>Rhodospirillales</taxon>
        <taxon>Azospirillaceae</taxon>
        <taxon>Azospirillum</taxon>
    </lineage>
</organism>
<dbReference type="InterPro" id="IPR009628">
    <property type="entry name" value="Phage_tape_measure_N"/>
</dbReference>